<sequence>MSGIPNPAAFAQSLAGRAAPSAPFGDGDVAVVDDALAGLDGLDELSCAERVGVFETVHERLQDILATVDDA</sequence>
<dbReference type="EMBL" id="JACHGT010000007">
    <property type="protein sequence ID" value="MBB6035933.1"/>
    <property type="molecule type" value="Genomic_DNA"/>
</dbReference>
<dbReference type="RefSeq" id="WP_184788753.1">
    <property type="nucleotide sequence ID" value="NZ_BONT01000105.1"/>
</dbReference>
<protein>
    <submittedName>
        <fullName evidence="1">Uncharacterized protein</fullName>
    </submittedName>
</protein>
<organism evidence="1 2">
    <name type="scientific">Phytomonospora endophytica</name>
    <dbReference type="NCBI Taxonomy" id="714109"/>
    <lineage>
        <taxon>Bacteria</taxon>
        <taxon>Bacillati</taxon>
        <taxon>Actinomycetota</taxon>
        <taxon>Actinomycetes</taxon>
        <taxon>Micromonosporales</taxon>
        <taxon>Micromonosporaceae</taxon>
        <taxon>Phytomonospora</taxon>
    </lineage>
</organism>
<name>A0A841FLY8_9ACTN</name>
<keyword evidence="2" id="KW-1185">Reference proteome</keyword>
<proteinExistence type="predicted"/>
<evidence type="ECO:0000313" key="2">
    <source>
        <dbReference type="Proteomes" id="UP000548476"/>
    </source>
</evidence>
<comment type="caution">
    <text evidence="1">The sequence shown here is derived from an EMBL/GenBank/DDBJ whole genome shotgun (WGS) entry which is preliminary data.</text>
</comment>
<gene>
    <name evidence="1" type="ORF">HNR73_003797</name>
</gene>
<reference evidence="1 2" key="1">
    <citation type="submission" date="2020-08" db="EMBL/GenBank/DDBJ databases">
        <title>Genomic Encyclopedia of Type Strains, Phase IV (KMG-IV): sequencing the most valuable type-strain genomes for metagenomic binning, comparative biology and taxonomic classification.</title>
        <authorList>
            <person name="Goeker M."/>
        </authorList>
    </citation>
    <scope>NUCLEOTIDE SEQUENCE [LARGE SCALE GENOMIC DNA]</scope>
    <source>
        <strain evidence="1 2">YIM 65646</strain>
    </source>
</reference>
<dbReference type="AlphaFoldDB" id="A0A841FLY8"/>
<evidence type="ECO:0000313" key="1">
    <source>
        <dbReference type="EMBL" id="MBB6035933.1"/>
    </source>
</evidence>
<dbReference type="Proteomes" id="UP000548476">
    <property type="component" value="Unassembled WGS sequence"/>
</dbReference>
<accession>A0A841FLY8</accession>